<sequence>MNPRAFRSFVLAILLVVMLGAVAYYLLGDTSDPETLSFDRSGPRMVALSALLAVLLVSLFHSGPRIREVLRALIIWGGLGLILVTGYTFRHEFEILGRRLMAALVPGTAIEQTDGSVVVLRDGGRHYRIRARVNGAEAVFLVDTGASAVTLTAEDARAAGFDLDRLSYTIPVSTANGRTFVAPVKIDELDIGTIHLNDTRAYVSRDGALEVSLLGLSALDRLSSWRVEGNRLILTP</sequence>
<name>A0A7X3LYL3_9HYPH</name>
<dbReference type="InterPro" id="IPR011969">
    <property type="entry name" value="Clan_AA_Asp_peptidase_C"/>
</dbReference>
<dbReference type="EMBL" id="WUMV01000010">
    <property type="protein sequence ID" value="MXN67416.1"/>
    <property type="molecule type" value="Genomic_DNA"/>
</dbReference>
<dbReference type="AlphaFoldDB" id="A0A7X3LYL3"/>
<gene>
    <name evidence="2" type="ORF">GR183_21115</name>
</gene>
<dbReference type="GO" id="GO:0008233">
    <property type="term" value="F:peptidase activity"/>
    <property type="evidence" value="ECO:0007669"/>
    <property type="project" value="UniProtKB-KW"/>
</dbReference>
<feature type="transmembrane region" description="Helical" evidence="1">
    <location>
        <begin position="69"/>
        <end position="89"/>
    </location>
</feature>
<keyword evidence="1" id="KW-0812">Transmembrane</keyword>
<accession>A0A7X3LYL3</accession>
<organism evidence="2 3">
    <name type="scientific">Stappia sediminis</name>
    <dbReference type="NCBI Taxonomy" id="2692190"/>
    <lineage>
        <taxon>Bacteria</taxon>
        <taxon>Pseudomonadati</taxon>
        <taxon>Pseudomonadota</taxon>
        <taxon>Alphaproteobacteria</taxon>
        <taxon>Hyphomicrobiales</taxon>
        <taxon>Stappiaceae</taxon>
        <taxon>Stappia</taxon>
    </lineage>
</organism>
<feature type="transmembrane region" description="Helical" evidence="1">
    <location>
        <begin position="46"/>
        <end position="63"/>
    </location>
</feature>
<dbReference type="SUPFAM" id="SSF50630">
    <property type="entry name" value="Acid proteases"/>
    <property type="match status" value="1"/>
</dbReference>
<keyword evidence="2" id="KW-0645">Protease</keyword>
<comment type="caution">
    <text evidence="2">The sequence shown here is derived from an EMBL/GenBank/DDBJ whole genome shotgun (WGS) entry which is preliminary data.</text>
</comment>
<dbReference type="RefSeq" id="WP_160777654.1">
    <property type="nucleotide sequence ID" value="NZ_WUMV01000010.1"/>
</dbReference>
<dbReference type="NCBIfam" id="TIGR02281">
    <property type="entry name" value="clan_AA_DTGA"/>
    <property type="match status" value="1"/>
</dbReference>
<dbReference type="Gene3D" id="2.40.70.10">
    <property type="entry name" value="Acid Proteases"/>
    <property type="match status" value="1"/>
</dbReference>
<dbReference type="GO" id="GO:0006508">
    <property type="term" value="P:proteolysis"/>
    <property type="evidence" value="ECO:0007669"/>
    <property type="project" value="UniProtKB-KW"/>
</dbReference>
<evidence type="ECO:0000313" key="3">
    <source>
        <dbReference type="Proteomes" id="UP000433101"/>
    </source>
</evidence>
<evidence type="ECO:0000256" key="1">
    <source>
        <dbReference type="SAM" id="Phobius"/>
    </source>
</evidence>
<reference evidence="2 3" key="1">
    <citation type="submission" date="2019-12" db="EMBL/GenBank/DDBJ databases">
        <authorList>
            <person name="Li M."/>
        </authorList>
    </citation>
    <scope>NUCLEOTIDE SEQUENCE [LARGE SCALE GENOMIC DNA]</scope>
    <source>
        <strain evidence="2 3">GBMRC 2046</strain>
    </source>
</reference>
<keyword evidence="1" id="KW-0472">Membrane</keyword>
<dbReference type="Pfam" id="PF13975">
    <property type="entry name" value="gag-asp_proteas"/>
    <property type="match status" value="1"/>
</dbReference>
<dbReference type="Proteomes" id="UP000433101">
    <property type="component" value="Unassembled WGS sequence"/>
</dbReference>
<dbReference type="CDD" id="cd05483">
    <property type="entry name" value="retropepsin_like_bacteria"/>
    <property type="match status" value="1"/>
</dbReference>
<keyword evidence="3" id="KW-1185">Reference proteome</keyword>
<keyword evidence="2" id="KW-0378">Hydrolase</keyword>
<dbReference type="InterPro" id="IPR034122">
    <property type="entry name" value="Retropepsin-like_bacterial"/>
</dbReference>
<feature type="transmembrane region" description="Helical" evidence="1">
    <location>
        <begin position="6"/>
        <end position="26"/>
    </location>
</feature>
<evidence type="ECO:0000313" key="2">
    <source>
        <dbReference type="EMBL" id="MXN67416.1"/>
    </source>
</evidence>
<dbReference type="InterPro" id="IPR021109">
    <property type="entry name" value="Peptidase_aspartic_dom_sf"/>
</dbReference>
<dbReference type="EC" id="3.4.23.-" evidence="2"/>
<keyword evidence="1" id="KW-1133">Transmembrane helix</keyword>
<protein>
    <submittedName>
        <fullName evidence="2">TIGR02281 family clan AA aspartic protease</fullName>
        <ecNumber evidence="2">3.4.23.-</ecNumber>
    </submittedName>
</protein>
<proteinExistence type="predicted"/>